<dbReference type="PATRIC" id="fig|186479.3.peg.10373"/>
<protein>
    <recommendedName>
        <fullName evidence="3">DUF3800 domain-containing protein</fullName>
    </recommendedName>
</protein>
<keyword evidence="2" id="KW-1185">Reference proteome</keyword>
<organism evidence="1 2">
    <name type="scientific">Kouleothrix aurantiaca</name>
    <dbReference type="NCBI Taxonomy" id="186479"/>
    <lineage>
        <taxon>Bacteria</taxon>
        <taxon>Bacillati</taxon>
        <taxon>Chloroflexota</taxon>
        <taxon>Chloroflexia</taxon>
        <taxon>Chloroflexales</taxon>
        <taxon>Roseiflexineae</taxon>
        <taxon>Roseiflexaceae</taxon>
        <taxon>Kouleothrix</taxon>
    </lineage>
</organism>
<name>A0A0N8PT17_9CHLR</name>
<dbReference type="EMBL" id="LJCR01000083">
    <property type="protein sequence ID" value="KPV54277.1"/>
    <property type="molecule type" value="Genomic_DNA"/>
</dbReference>
<dbReference type="AlphaFoldDB" id="A0A0N8PT17"/>
<reference evidence="1 2" key="1">
    <citation type="submission" date="2015-09" db="EMBL/GenBank/DDBJ databases">
        <title>Draft genome sequence of Kouleothrix aurantiaca JCM 19913.</title>
        <authorList>
            <person name="Hemp J."/>
        </authorList>
    </citation>
    <scope>NUCLEOTIDE SEQUENCE [LARGE SCALE GENOMIC DNA]</scope>
    <source>
        <strain evidence="1 2">COM-B</strain>
    </source>
</reference>
<sequence length="260" mass="30239">MKYRMYVDEVGNSDLGASTNPNHRYLSLSGVIFELDHVDKVVFPAIENLKKRYFNSHPDDPIVFHRKELVNKKPPFEALQDPNIEQSFNQELLSLLRDLDYLVITAVIDKLEHQRRYSVWRFDPYHYCLTVLVERYVLWLQDHGCQGDVLAESRGGREDRRLKDSFERVYEKGSDYMKPEQFVACLTSRQLKVKSKGNNIAGLQIADLIAHPSFRATLARRENQALAENFGGQIARILEESKYKRGPNGRIDGWGRKWLP</sequence>
<comment type="caution">
    <text evidence="1">The sequence shown here is derived from an EMBL/GenBank/DDBJ whole genome shotgun (WGS) entry which is preliminary data.</text>
</comment>
<dbReference type="InterPro" id="IPR024524">
    <property type="entry name" value="DUF3800"/>
</dbReference>
<proteinExistence type="predicted"/>
<evidence type="ECO:0000313" key="1">
    <source>
        <dbReference type="EMBL" id="KPV54277.1"/>
    </source>
</evidence>
<evidence type="ECO:0000313" key="2">
    <source>
        <dbReference type="Proteomes" id="UP000050509"/>
    </source>
</evidence>
<accession>A0A0N8PT17</accession>
<dbReference type="Pfam" id="PF12686">
    <property type="entry name" value="DUF3800"/>
    <property type="match status" value="1"/>
</dbReference>
<gene>
    <name evidence="1" type="ORF">SE17_04765</name>
</gene>
<dbReference type="Proteomes" id="UP000050509">
    <property type="component" value="Unassembled WGS sequence"/>
</dbReference>
<evidence type="ECO:0008006" key="3">
    <source>
        <dbReference type="Google" id="ProtNLM"/>
    </source>
</evidence>